<name>A0ABT5YGR9_9GAMM</name>
<dbReference type="EMBL" id="JANCMW010000193">
    <property type="protein sequence ID" value="MDF0752897.1"/>
    <property type="molecule type" value="Genomic_DNA"/>
</dbReference>
<comment type="similarity">
    <text evidence="1">Belongs to the ABC transporter superfamily.</text>
</comment>
<evidence type="ECO:0000256" key="3">
    <source>
        <dbReference type="ARBA" id="ARBA00022741"/>
    </source>
</evidence>
<feature type="non-terminal residue" evidence="6">
    <location>
        <position position="88"/>
    </location>
</feature>
<keyword evidence="7" id="KW-1185">Reference proteome</keyword>
<gene>
    <name evidence="6" type="ORF">NLU14_21980</name>
</gene>
<dbReference type="RefSeq" id="WP_338040820.1">
    <property type="nucleotide sequence ID" value="NZ_JANCMW010000193.1"/>
</dbReference>
<dbReference type="InterPro" id="IPR003439">
    <property type="entry name" value="ABC_transporter-like_ATP-bd"/>
</dbReference>
<evidence type="ECO:0000313" key="6">
    <source>
        <dbReference type="EMBL" id="MDF0752897.1"/>
    </source>
</evidence>
<dbReference type="InterPro" id="IPR050319">
    <property type="entry name" value="ABC_transp_ATP-bind"/>
</dbReference>
<keyword evidence="4 6" id="KW-0067">ATP-binding</keyword>
<dbReference type="GO" id="GO:0005524">
    <property type="term" value="F:ATP binding"/>
    <property type="evidence" value="ECO:0007669"/>
    <property type="project" value="UniProtKB-KW"/>
</dbReference>
<dbReference type="Pfam" id="PF00005">
    <property type="entry name" value="ABC_tran"/>
    <property type="match status" value="1"/>
</dbReference>
<accession>A0ABT5YGR9</accession>
<evidence type="ECO:0000313" key="7">
    <source>
        <dbReference type="Proteomes" id="UP001143391"/>
    </source>
</evidence>
<dbReference type="Proteomes" id="UP001143391">
    <property type="component" value="Unassembled WGS sequence"/>
</dbReference>
<comment type="caution">
    <text evidence="6">The sequence shown here is derived from an EMBL/GenBank/DDBJ whole genome shotgun (WGS) entry which is preliminary data.</text>
</comment>
<feature type="non-terminal residue" evidence="6">
    <location>
        <position position="1"/>
    </location>
</feature>
<evidence type="ECO:0000256" key="4">
    <source>
        <dbReference type="ARBA" id="ARBA00022840"/>
    </source>
</evidence>
<sequence length="88" mass="9884">ITFDGKDVASLTRRGRRDLRRDIQIVFQDPAAAVDPRLPIGEVIAEPLLVHDVPKAQRDERVVELLELVGLDPAMADRYPHEFSGGQR</sequence>
<evidence type="ECO:0000259" key="5">
    <source>
        <dbReference type="Pfam" id="PF00005"/>
    </source>
</evidence>
<dbReference type="InterPro" id="IPR027417">
    <property type="entry name" value="P-loop_NTPase"/>
</dbReference>
<reference evidence="6" key="1">
    <citation type="submission" date="2022-07" db="EMBL/GenBank/DDBJ databases">
        <title>Marinobacter iranensis a new bacterium isolate from a hipersaline lake in Iran.</title>
        <authorList>
            <person name="Mohammad A.M.A."/>
            <person name="Cristina S.-P."/>
            <person name="Antonio V."/>
        </authorList>
    </citation>
    <scope>NUCLEOTIDE SEQUENCE</scope>
    <source>
        <strain evidence="6">71-i</strain>
    </source>
</reference>
<dbReference type="SUPFAM" id="SSF52540">
    <property type="entry name" value="P-loop containing nucleoside triphosphate hydrolases"/>
    <property type="match status" value="1"/>
</dbReference>
<evidence type="ECO:0000256" key="2">
    <source>
        <dbReference type="ARBA" id="ARBA00022448"/>
    </source>
</evidence>
<keyword evidence="3" id="KW-0547">Nucleotide-binding</keyword>
<keyword evidence="2" id="KW-0813">Transport</keyword>
<dbReference type="Gene3D" id="3.40.50.300">
    <property type="entry name" value="P-loop containing nucleotide triphosphate hydrolases"/>
    <property type="match status" value="1"/>
</dbReference>
<proteinExistence type="inferred from homology"/>
<dbReference type="PANTHER" id="PTHR43776">
    <property type="entry name" value="TRANSPORT ATP-BINDING PROTEIN"/>
    <property type="match status" value="1"/>
</dbReference>
<protein>
    <submittedName>
        <fullName evidence="6">Microcin ABC transporter ATP-binding protein</fullName>
    </submittedName>
</protein>
<dbReference type="PANTHER" id="PTHR43776:SF7">
    <property type="entry name" value="D,D-DIPEPTIDE TRANSPORT ATP-BINDING PROTEIN DDPF-RELATED"/>
    <property type="match status" value="1"/>
</dbReference>
<organism evidence="6 7">
    <name type="scientific">Marinobacter iranensis</name>
    <dbReference type="NCBI Taxonomy" id="2962607"/>
    <lineage>
        <taxon>Bacteria</taxon>
        <taxon>Pseudomonadati</taxon>
        <taxon>Pseudomonadota</taxon>
        <taxon>Gammaproteobacteria</taxon>
        <taxon>Pseudomonadales</taxon>
        <taxon>Marinobacteraceae</taxon>
        <taxon>Marinobacter</taxon>
    </lineage>
</organism>
<evidence type="ECO:0000256" key="1">
    <source>
        <dbReference type="ARBA" id="ARBA00005417"/>
    </source>
</evidence>
<feature type="domain" description="ABC transporter" evidence="5">
    <location>
        <begin position="1"/>
        <end position="88"/>
    </location>
</feature>